<name>A0A239KGV8_EKHLU</name>
<dbReference type="Gene3D" id="3.40.50.2000">
    <property type="entry name" value="Glycogen Phosphorylase B"/>
    <property type="match status" value="2"/>
</dbReference>
<feature type="domain" description="Glycosyl transferase family 1" evidence="1">
    <location>
        <begin position="181"/>
        <end position="343"/>
    </location>
</feature>
<dbReference type="Pfam" id="PF00534">
    <property type="entry name" value="Glycos_transf_1"/>
    <property type="match status" value="1"/>
</dbReference>
<dbReference type="EMBL" id="FZPD01000004">
    <property type="protein sequence ID" value="SNT16928.1"/>
    <property type="molecule type" value="Genomic_DNA"/>
</dbReference>
<dbReference type="PANTHER" id="PTHR12526:SF638">
    <property type="entry name" value="SPORE COAT PROTEIN SA"/>
    <property type="match status" value="1"/>
</dbReference>
<dbReference type="GO" id="GO:0016757">
    <property type="term" value="F:glycosyltransferase activity"/>
    <property type="evidence" value="ECO:0007669"/>
    <property type="project" value="InterPro"/>
</dbReference>
<dbReference type="RefSeq" id="WP_179213413.1">
    <property type="nucleotide sequence ID" value="NZ_FZPD01000004.1"/>
</dbReference>
<dbReference type="Pfam" id="PF13477">
    <property type="entry name" value="Glyco_trans_4_2"/>
    <property type="match status" value="1"/>
</dbReference>
<reference evidence="3 4" key="1">
    <citation type="submission" date="2017-06" db="EMBL/GenBank/DDBJ databases">
        <authorList>
            <person name="Kim H.J."/>
            <person name="Triplett B.A."/>
        </authorList>
    </citation>
    <scope>NUCLEOTIDE SEQUENCE [LARGE SCALE GENOMIC DNA]</scope>
    <source>
        <strain evidence="3 4">DSM 19307</strain>
    </source>
</reference>
<dbReference type="InterPro" id="IPR001296">
    <property type="entry name" value="Glyco_trans_1"/>
</dbReference>
<keyword evidence="3" id="KW-0808">Transferase</keyword>
<keyword evidence="4" id="KW-1185">Reference proteome</keyword>
<proteinExistence type="predicted"/>
<dbReference type="Proteomes" id="UP000198393">
    <property type="component" value="Unassembled WGS sequence"/>
</dbReference>
<dbReference type="InterPro" id="IPR028098">
    <property type="entry name" value="Glyco_trans_4-like_N"/>
</dbReference>
<evidence type="ECO:0000259" key="1">
    <source>
        <dbReference type="Pfam" id="PF00534"/>
    </source>
</evidence>
<dbReference type="SUPFAM" id="SSF53756">
    <property type="entry name" value="UDP-Glycosyltransferase/glycogen phosphorylase"/>
    <property type="match status" value="1"/>
</dbReference>
<feature type="domain" description="Glycosyltransferase subfamily 4-like N-terminal" evidence="2">
    <location>
        <begin position="2"/>
        <end position="146"/>
    </location>
</feature>
<organism evidence="3 4">
    <name type="scientific">Ekhidna lutea</name>
    <dbReference type="NCBI Taxonomy" id="447679"/>
    <lineage>
        <taxon>Bacteria</taxon>
        <taxon>Pseudomonadati</taxon>
        <taxon>Bacteroidota</taxon>
        <taxon>Cytophagia</taxon>
        <taxon>Cytophagales</taxon>
        <taxon>Reichenbachiellaceae</taxon>
        <taxon>Ekhidna</taxon>
    </lineage>
</organism>
<sequence length="369" mass="41983">MKIAFIANTCWNIYNFRKGLVHHFLSKGDEVIVLAPQDEYTAYLEDWGVRCILISLDSTGSNPVKDFSYFGKIHKIFRREKPDIALSYTIKSNIYSSLAGKFTSVPVICNVSGLGTVFLVEGLIGKLAVKLYKLAFRYSSYVFFQNEDDKNFFTSIIHLKDDRVGVLPGSGIDLNDFAPEEFKEAKPLKLLMISRVIIEKGVREYAEAASTFSDDDRVSFTLIGKFDQKHSRSITQNELDSWQRNGWIQYYSHSDEIKRIISAHDVVVLPSYREGTPRTLLEGAALAKPILTTDVPGCREVVKDGHNGFLFEAKNAKSLVDKIKLLLSLNDEERRQLGKNSRKLVEERFDENIVIDMYDQTIRRIIGLS</sequence>
<evidence type="ECO:0000259" key="2">
    <source>
        <dbReference type="Pfam" id="PF13477"/>
    </source>
</evidence>
<evidence type="ECO:0000313" key="4">
    <source>
        <dbReference type="Proteomes" id="UP000198393"/>
    </source>
</evidence>
<gene>
    <name evidence="3" type="ORF">SAMN05421640_2626</name>
</gene>
<evidence type="ECO:0000313" key="3">
    <source>
        <dbReference type="EMBL" id="SNT16928.1"/>
    </source>
</evidence>
<dbReference type="AlphaFoldDB" id="A0A239KGV8"/>
<dbReference type="CDD" id="cd03808">
    <property type="entry name" value="GT4_CapM-like"/>
    <property type="match status" value="1"/>
</dbReference>
<dbReference type="PANTHER" id="PTHR12526">
    <property type="entry name" value="GLYCOSYLTRANSFERASE"/>
    <property type="match status" value="1"/>
</dbReference>
<accession>A0A239KGV8</accession>
<protein>
    <submittedName>
        <fullName evidence="3">Glycosyltransferase involved in cell wall bisynthesis</fullName>
    </submittedName>
</protein>